<dbReference type="AlphaFoldDB" id="A0A8T1UZF2"/>
<gene>
    <name evidence="1" type="ORF">JG687_00002082</name>
</gene>
<comment type="caution">
    <text evidence="1">The sequence shown here is derived from an EMBL/GenBank/DDBJ whole genome shotgun (WGS) entry which is preliminary data.</text>
</comment>
<evidence type="ECO:0000313" key="2">
    <source>
        <dbReference type="Proteomes" id="UP000688947"/>
    </source>
</evidence>
<organism evidence="1 2">
    <name type="scientific">Phytophthora cactorum</name>
    <dbReference type="NCBI Taxonomy" id="29920"/>
    <lineage>
        <taxon>Eukaryota</taxon>
        <taxon>Sar</taxon>
        <taxon>Stramenopiles</taxon>
        <taxon>Oomycota</taxon>
        <taxon>Peronosporomycetes</taxon>
        <taxon>Peronosporales</taxon>
        <taxon>Peronosporaceae</taxon>
        <taxon>Phytophthora</taxon>
    </lineage>
</organism>
<dbReference type="OrthoDB" id="128561at2759"/>
<reference evidence="1" key="1">
    <citation type="submission" date="2021-01" db="EMBL/GenBank/DDBJ databases">
        <title>Phytophthora aleatoria, a newly-described species from Pinus radiata is distinct from Phytophthora cactorum isolates based on comparative genomics.</title>
        <authorList>
            <person name="Mcdougal R."/>
            <person name="Panda P."/>
            <person name="Williams N."/>
            <person name="Studholme D.J."/>
        </authorList>
    </citation>
    <scope>NUCLEOTIDE SEQUENCE</scope>
    <source>
        <strain evidence="1">NZFS 3830</strain>
    </source>
</reference>
<name>A0A8T1UZF2_9STRA</name>
<dbReference type="Proteomes" id="UP000688947">
    <property type="component" value="Unassembled WGS sequence"/>
</dbReference>
<sequence length="86" mass="9532">MTRVMQGGRHRCISSHCIAFDCTPGPPVTRLPRSIQYVLSYRVVLIGDITEGDMLKARKTHRVRAQYLEDSDGSANATCLIATTHS</sequence>
<protein>
    <submittedName>
        <fullName evidence="1">Uncharacterized protein</fullName>
    </submittedName>
</protein>
<evidence type="ECO:0000313" key="1">
    <source>
        <dbReference type="EMBL" id="KAG6971399.1"/>
    </source>
</evidence>
<accession>A0A8T1UZF2</accession>
<dbReference type="EMBL" id="JAENGZ010000053">
    <property type="protein sequence ID" value="KAG6971399.1"/>
    <property type="molecule type" value="Genomic_DNA"/>
</dbReference>
<proteinExistence type="predicted"/>